<organism evidence="3 4">
    <name type="scientific">Exocentrus adspersus</name>
    <dbReference type="NCBI Taxonomy" id="1586481"/>
    <lineage>
        <taxon>Eukaryota</taxon>
        <taxon>Metazoa</taxon>
        <taxon>Ecdysozoa</taxon>
        <taxon>Arthropoda</taxon>
        <taxon>Hexapoda</taxon>
        <taxon>Insecta</taxon>
        <taxon>Pterygota</taxon>
        <taxon>Neoptera</taxon>
        <taxon>Endopterygota</taxon>
        <taxon>Coleoptera</taxon>
        <taxon>Polyphaga</taxon>
        <taxon>Cucujiformia</taxon>
        <taxon>Chrysomeloidea</taxon>
        <taxon>Cerambycidae</taxon>
        <taxon>Lamiinae</taxon>
        <taxon>Acanthocinini</taxon>
        <taxon>Exocentrus</taxon>
    </lineage>
</organism>
<feature type="signal peptide" evidence="1">
    <location>
        <begin position="1"/>
        <end position="25"/>
    </location>
</feature>
<keyword evidence="1" id="KW-0732">Signal</keyword>
<reference evidence="3 4" key="1">
    <citation type="journal article" date="2023" name="Insect Mol. Biol.">
        <title>Genome sequencing provides insights into the evolution of gene families encoding plant cell wall-degrading enzymes in longhorned beetles.</title>
        <authorList>
            <person name="Shin N.R."/>
            <person name="Okamura Y."/>
            <person name="Kirsch R."/>
            <person name="Pauchet Y."/>
        </authorList>
    </citation>
    <scope>NUCLEOTIDE SEQUENCE [LARGE SCALE GENOMIC DNA]</scope>
    <source>
        <strain evidence="3">EAD_L_NR</strain>
    </source>
</reference>
<dbReference type="AlphaFoldDB" id="A0AAV8WG98"/>
<dbReference type="InterPro" id="IPR036116">
    <property type="entry name" value="FN3_sf"/>
</dbReference>
<feature type="chain" id="PRO_5043956252" description="Fibronectin type-III domain-containing protein" evidence="1">
    <location>
        <begin position="26"/>
        <end position="314"/>
    </location>
</feature>
<dbReference type="SMART" id="SM00060">
    <property type="entry name" value="FN3"/>
    <property type="match status" value="1"/>
</dbReference>
<gene>
    <name evidence="3" type="ORF">NQ315_001355</name>
</gene>
<name>A0AAV8WG98_9CUCU</name>
<sequence length="314" mass="34954">MTFKRFFLSALACYSVLFYQVRVQTEDCVPGSVQMLDIAPNATLWWTVNPDEPCPLTDFLVDIVGDAQDEFHLRVSVQHVDVSFLNVCEIWRFTVSPFSDGVMGLERTLTHHIPLPPGADLTLKYFDAIFLEGNDVLLEWDLQNRTYGDCSLYYLLTITDEELGITQDVYVQGNILHMSVLSPCVPYQLSLRAVNKANPTIEGPISTSMIEVPGRPQVTPTLQSIEVQATSVNMTWTLEMGTNRCPLKAMYVDAGSQFNISVPLINASPLVPVTVELKSLRPNTMYFLKVSVENSVGVSRAAQIGVQTLELSPN</sequence>
<accession>A0AAV8WG98</accession>
<evidence type="ECO:0000259" key="2">
    <source>
        <dbReference type="SMART" id="SM00060"/>
    </source>
</evidence>
<keyword evidence="4" id="KW-1185">Reference proteome</keyword>
<dbReference type="Gene3D" id="2.60.40.10">
    <property type="entry name" value="Immunoglobulins"/>
    <property type="match status" value="1"/>
</dbReference>
<feature type="domain" description="Fibronectin type-III" evidence="2">
    <location>
        <begin position="213"/>
        <end position="299"/>
    </location>
</feature>
<proteinExistence type="predicted"/>
<dbReference type="SUPFAM" id="SSF49265">
    <property type="entry name" value="Fibronectin type III"/>
    <property type="match status" value="1"/>
</dbReference>
<dbReference type="InterPro" id="IPR003961">
    <property type="entry name" value="FN3_dom"/>
</dbReference>
<dbReference type="Proteomes" id="UP001159042">
    <property type="component" value="Unassembled WGS sequence"/>
</dbReference>
<evidence type="ECO:0000313" key="4">
    <source>
        <dbReference type="Proteomes" id="UP001159042"/>
    </source>
</evidence>
<dbReference type="CDD" id="cd00063">
    <property type="entry name" value="FN3"/>
    <property type="match status" value="1"/>
</dbReference>
<evidence type="ECO:0000256" key="1">
    <source>
        <dbReference type="SAM" id="SignalP"/>
    </source>
</evidence>
<protein>
    <recommendedName>
        <fullName evidence="2">Fibronectin type-III domain-containing protein</fullName>
    </recommendedName>
</protein>
<comment type="caution">
    <text evidence="3">The sequence shown here is derived from an EMBL/GenBank/DDBJ whole genome shotgun (WGS) entry which is preliminary data.</text>
</comment>
<dbReference type="InterPro" id="IPR013783">
    <property type="entry name" value="Ig-like_fold"/>
</dbReference>
<evidence type="ECO:0000313" key="3">
    <source>
        <dbReference type="EMBL" id="KAJ8925170.1"/>
    </source>
</evidence>
<dbReference type="EMBL" id="JANEYG010000002">
    <property type="protein sequence ID" value="KAJ8925170.1"/>
    <property type="molecule type" value="Genomic_DNA"/>
</dbReference>